<dbReference type="EMBL" id="FOSD01000007">
    <property type="protein sequence ID" value="SFK45849.1"/>
    <property type="molecule type" value="Genomic_DNA"/>
</dbReference>
<evidence type="ECO:0000313" key="1">
    <source>
        <dbReference type="EMBL" id="SFK45849.1"/>
    </source>
</evidence>
<accession>A0A1I3ZQL5</accession>
<gene>
    <name evidence="1" type="ORF">SAMN05518863_107117</name>
</gene>
<name>A0A1I3ZQL5_9GAMM</name>
<protein>
    <submittedName>
        <fullName evidence="1">Uncharacterized protein</fullName>
    </submittedName>
</protein>
<dbReference type="Proteomes" id="UP000198841">
    <property type="component" value="Unassembled WGS sequence"/>
</dbReference>
<evidence type="ECO:0000313" key="2">
    <source>
        <dbReference type="Proteomes" id="UP000198841"/>
    </source>
</evidence>
<keyword evidence="2" id="KW-1185">Reference proteome</keyword>
<comment type="caution">
    <text evidence="1">The sequence shown here is derived from an EMBL/GenBank/DDBJ whole genome shotgun (WGS) entry which is preliminary data.</text>
</comment>
<proteinExistence type="predicted"/>
<organism evidence="1 2">
    <name type="scientific">Candidatus Pantoea symbiotica</name>
    <dbReference type="NCBI Taxonomy" id="1884370"/>
    <lineage>
        <taxon>Bacteria</taxon>
        <taxon>Pseudomonadati</taxon>
        <taxon>Pseudomonadota</taxon>
        <taxon>Gammaproteobacteria</taxon>
        <taxon>Enterobacterales</taxon>
        <taxon>Erwiniaceae</taxon>
        <taxon>Pantoea</taxon>
    </lineage>
</organism>
<sequence>MSSLPYYIAILLIICVTFISFSLMLDLFEMREWMHHTTHFLETTLKNSDTP</sequence>
<reference evidence="1 2" key="1">
    <citation type="submission" date="2016-10" db="EMBL/GenBank/DDBJ databases">
        <authorList>
            <person name="Varghese N."/>
            <person name="Submissions S."/>
        </authorList>
    </citation>
    <scope>NUCLEOTIDE SEQUENCE [LARGE SCALE GENOMIC DNA]</scope>
    <source>
        <strain evidence="1 2">YR512</strain>
    </source>
</reference>